<evidence type="ECO:0000256" key="3">
    <source>
        <dbReference type="ARBA" id="ARBA00004964"/>
    </source>
</evidence>
<dbReference type="SUPFAM" id="SSF53756">
    <property type="entry name" value="UDP-Glycosyltransferase/glycogen phosphorylase"/>
    <property type="match status" value="1"/>
</dbReference>
<evidence type="ECO:0000259" key="14">
    <source>
        <dbReference type="Pfam" id="PF08323"/>
    </source>
</evidence>
<gene>
    <name evidence="11 15" type="primary">glgA</name>
    <name evidence="15" type="ORF">NCTC10783_02133</name>
</gene>
<keyword evidence="8 11" id="KW-0808">Transferase</keyword>
<comment type="function">
    <text evidence="2 11">Synthesizes alpha-1,4-glucan chains using ADP-glucose.</text>
</comment>
<dbReference type="HAMAP" id="MF_00484">
    <property type="entry name" value="Glycogen_synth"/>
    <property type="match status" value="1"/>
</dbReference>
<evidence type="ECO:0000256" key="8">
    <source>
        <dbReference type="ARBA" id="ARBA00022679"/>
    </source>
</evidence>
<evidence type="ECO:0000259" key="13">
    <source>
        <dbReference type="Pfam" id="PF00534"/>
    </source>
</evidence>
<dbReference type="NCBIfam" id="NF001901">
    <property type="entry name" value="PRK00654.1-5"/>
    <property type="match status" value="1"/>
</dbReference>
<evidence type="ECO:0000256" key="12">
    <source>
        <dbReference type="SAM" id="MobiDB-lite"/>
    </source>
</evidence>
<evidence type="ECO:0000256" key="4">
    <source>
        <dbReference type="ARBA" id="ARBA00010281"/>
    </source>
</evidence>
<dbReference type="CDD" id="cd03791">
    <property type="entry name" value="GT5_Glycogen_synthase_DULL1-like"/>
    <property type="match status" value="1"/>
</dbReference>
<comment type="pathway">
    <text evidence="3 11">Glycan biosynthesis; glycogen biosynthesis.</text>
</comment>
<evidence type="ECO:0000256" key="10">
    <source>
        <dbReference type="ARBA" id="ARBA00031722"/>
    </source>
</evidence>
<dbReference type="NCBIfam" id="NF001899">
    <property type="entry name" value="PRK00654.1-2"/>
    <property type="match status" value="1"/>
</dbReference>
<dbReference type="Pfam" id="PF08323">
    <property type="entry name" value="Glyco_transf_5"/>
    <property type="match status" value="1"/>
</dbReference>
<dbReference type="InterPro" id="IPR011835">
    <property type="entry name" value="GS/SS"/>
</dbReference>
<dbReference type="UniPathway" id="UPA00164"/>
<sequence length="534" mass="58983">MPRRDGVRPTNAKDNVRPEDDMGHSVAGVCLEEPAVLTAFPSLLHPQDPPQQRDRILFVTAELSDFVKVGGLGDFSAALPRVLKREHSVRVLLPGYRQVLERCRDLRIIGSLPGRAAIPPCEIGLVTLDDGLEVMLVLCPLLYEREGTPYMDDQGNDWPDNHLRFARLCLAAAEIAGGRGAQGWQPGLVHANDWPSALTPAYMAWNGVRTPSLFTIHNLAYQGLCDLQCSAELGLPDEALSHESMEFHGRLSFLKAGIAHAHHITTVSETYAQEITTPEYGCGLHGILKYKVEKRQLSGIVNGIDDSWQPHCDPHLVACFSARQWAGKRANTRYVEERFGLEPGKGPLFAVVSRLVQQKGIDLTLEISDALLQAGGRLVSIGRGEPNLEKAMLELARRHPGQVGVHIGFDETEARRIYAGSDFLLMPSRYEPCGLSQLYAQCFGSLPIARCTGGLADTIVDGVTGFLFREETAQSYLDAVMRAINVYHCPSLLNAMRCKAMAAPMFWSDSVEPYNRLYRRLLRNTAPALRGVRQ</sequence>
<evidence type="ECO:0000313" key="15">
    <source>
        <dbReference type="EMBL" id="VEE46272.1"/>
    </source>
</evidence>
<evidence type="ECO:0000256" key="11">
    <source>
        <dbReference type="HAMAP-Rule" id="MF_00484"/>
    </source>
</evidence>
<dbReference type="Pfam" id="PF00534">
    <property type="entry name" value="Glycos_transf_1"/>
    <property type="match status" value="1"/>
</dbReference>
<dbReference type="GO" id="GO:0004373">
    <property type="term" value="F:alpha-1,4-glucan glucosyltransferase (UDP-glucose donor) activity"/>
    <property type="evidence" value="ECO:0007669"/>
    <property type="project" value="InterPro"/>
</dbReference>
<dbReference type="Gene3D" id="3.40.50.2000">
    <property type="entry name" value="Glycogen Phosphorylase B"/>
    <property type="match status" value="2"/>
</dbReference>
<dbReference type="PANTHER" id="PTHR45825:SF8">
    <property type="entry name" value="GLYCOGEN SYNTHASE"/>
    <property type="match status" value="1"/>
</dbReference>
<feature type="compositionally biased region" description="Basic and acidic residues" evidence="12">
    <location>
        <begin position="14"/>
        <end position="23"/>
    </location>
</feature>
<organism evidence="15 16">
    <name type="scientific">Pseudomonas fluorescens</name>
    <dbReference type="NCBI Taxonomy" id="294"/>
    <lineage>
        <taxon>Bacteria</taxon>
        <taxon>Pseudomonadati</taxon>
        <taxon>Pseudomonadota</taxon>
        <taxon>Gammaproteobacteria</taxon>
        <taxon>Pseudomonadales</taxon>
        <taxon>Pseudomonadaceae</taxon>
        <taxon>Pseudomonas</taxon>
    </lineage>
</organism>
<evidence type="ECO:0000313" key="16">
    <source>
        <dbReference type="Proteomes" id="UP000278078"/>
    </source>
</evidence>
<keyword evidence="7 11" id="KW-0328">Glycosyltransferase</keyword>
<feature type="domain" description="Starch synthase catalytic" evidence="14">
    <location>
        <begin position="55"/>
        <end position="289"/>
    </location>
</feature>
<evidence type="ECO:0000256" key="2">
    <source>
        <dbReference type="ARBA" id="ARBA00002764"/>
    </source>
</evidence>
<reference evidence="15 16" key="1">
    <citation type="submission" date="2018-12" db="EMBL/GenBank/DDBJ databases">
        <authorList>
            <consortium name="Pathogen Informatics"/>
        </authorList>
    </citation>
    <scope>NUCLEOTIDE SEQUENCE [LARGE SCALE GENOMIC DNA]</scope>
    <source>
        <strain evidence="15 16">NCTC10783</strain>
    </source>
</reference>
<dbReference type="InterPro" id="IPR001296">
    <property type="entry name" value="Glyco_trans_1"/>
</dbReference>
<dbReference type="GO" id="GO:0009011">
    <property type="term" value="F:alpha-1,4-glucan glucosyltransferase (ADP-glucose donor) activity"/>
    <property type="evidence" value="ECO:0007669"/>
    <property type="project" value="UniProtKB-UniRule"/>
</dbReference>
<feature type="domain" description="Glycosyl transferase family 1" evidence="13">
    <location>
        <begin position="341"/>
        <end position="485"/>
    </location>
</feature>
<feature type="binding site" evidence="11">
    <location>
        <position position="68"/>
    </location>
    <ligand>
        <name>ADP-alpha-D-glucose</name>
        <dbReference type="ChEBI" id="CHEBI:57498"/>
    </ligand>
</feature>
<name>A0A448BLU5_PSEFL</name>
<feature type="region of interest" description="Disordered" evidence="12">
    <location>
        <begin position="1"/>
        <end position="23"/>
    </location>
</feature>
<evidence type="ECO:0000256" key="1">
    <source>
        <dbReference type="ARBA" id="ARBA00001478"/>
    </source>
</evidence>
<evidence type="ECO:0000256" key="9">
    <source>
        <dbReference type="ARBA" id="ARBA00023056"/>
    </source>
</evidence>
<comment type="similarity">
    <text evidence="4 11">Belongs to the glycosyltransferase 1 family. Bacterial/plant glycogen synthase subfamily.</text>
</comment>
<evidence type="ECO:0000256" key="6">
    <source>
        <dbReference type="ARBA" id="ARBA00019935"/>
    </source>
</evidence>
<protein>
    <recommendedName>
        <fullName evidence="6 11">Glycogen synthase</fullName>
        <ecNumber evidence="5 11">2.4.1.21</ecNumber>
    </recommendedName>
    <alternativeName>
        <fullName evidence="10 11">Starch [bacterial glycogen] synthase</fullName>
    </alternativeName>
</protein>
<keyword evidence="9 11" id="KW-0320">Glycogen biosynthesis</keyword>
<proteinExistence type="inferred from homology"/>
<dbReference type="AlphaFoldDB" id="A0A448BLU5"/>
<comment type="catalytic activity">
    <reaction evidence="1 11">
        <text>[(1-&gt;4)-alpha-D-glucosyl](n) + ADP-alpha-D-glucose = [(1-&gt;4)-alpha-D-glucosyl](n+1) + ADP + H(+)</text>
        <dbReference type="Rhea" id="RHEA:18189"/>
        <dbReference type="Rhea" id="RHEA-COMP:9584"/>
        <dbReference type="Rhea" id="RHEA-COMP:9587"/>
        <dbReference type="ChEBI" id="CHEBI:15378"/>
        <dbReference type="ChEBI" id="CHEBI:15444"/>
        <dbReference type="ChEBI" id="CHEBI:57498"/>
        <dbReference type="ChEBI" id="CHEBI:456216"/>
        <dbReference type="EC" id="2.4.1.21"/>
    </reaction>
</comment>
<dbReference type="InterPro" id="IPR013534">
    <property type="entry name" value="Starch_synth_cat_dom"/>
</dbReference>
<dbReference type="PANTHER" id="PTHR45825">
    <property type="entry name" value="GRANULE-BOUND STARCH SYNTHASE 1, CHLOROPLASTIC/AMYLOPLASTIC"/>
    <property type="match status" value="1"/>
</dbReference>
<dbReference type="EMBL" id="LR134300">
    <property type="protein sequence ID" value="VEE46272.1"/>
    <property type="molecule type" value="Genomic_DNA"/>
</dbReference>
<evidence type="ECO:0000256" key="5">
    <source>
        <dbReference type="ARBA" id="ARBA00012588"/>
    </source>
</evidence>
<evidence type="ECO:0000256" key="7">
    <source>
        <dbReference type="ARBA" id="ARBA00022676"/>
    </source>
</evidence>
<dbReference type="GO" id="GO:0005978">
    <property type="term" value="P:glycogen biosynthetic process"/>
    <property type="evidence" value="ECO:0007669"/>
    <property type="project" value="UniProtKB-UniRule"/>
</dbReference>
<dbReference type="NCBIfam" id="TIGR02095">
    <property type="entry name" value="glgA"/>
    <property type="match status" value="1"/>
</dbReference>
<accession>A0A448BLU5</accession>
<dbReference type="Proteomes" id="UP000278078">
    <property type="component" value="Chromosome"/>
</dbReference>
<dbReference type="EC" id="2.4.1.21" evidence="5 11"/>